<keyword evidence="2" id="KW-1185">Reference proteome</keyword>
<name>A0A0R2LH79_9LACO</name>
<evidence type="ECO:0000313" key="2">
    <source>
        <dbReference type="Proteomes" id="UP000051906"/>
    </source>
</evidence>
<proteinExistence type="predicted"/>
<accession>A0A0R2LH79</accession>
<dbReference type="AlphaFoldDB" id="A0A0R2LH79"/>
<dbReference type="RefSeq" id="WP_057879030.1">
    <property type="nucleotide sequence ID" value="NZ_JQCA01000119.1"/>
</dbReference>
<gene>
    <name evidence="1" type="ORF">IV54_GL000525</name>
</gene>
<reference evidence="1 2" key="1">
    <citation type="journal article" date="2015" name="Genome Announc.">
        <title>Expanding the biotechnology potential of lactobacilli through comparative genomics of 213 strains and associated genera.</title>
        <authorList>
            <person name="Sun Z."/>
            <person name="Harris H.M."/>
            <person name="McCann A."/>
            <person name="Guo C."/>
            <person name="Argimon S."/>
            <person name="Zhang W."/>
            <person name="Yang X."/>
            <person name="Jeffery I.B."/>
            <person name="Cooney J.C."/>
            <person name="Kagawa T.F."/>
            <person name="Liu W."/>
            <person name="Song Y."/>
            <person name="Salvetti E."/>
            <person name="Wrobel A."/>
            <person name="Rasinkangas P."/>
            <person name="Parkhill J."/>
            <person name="Rea M.C."/>
            <person name="O'Sullivan O."/>
            <person name="Ritari J."/>
            <person name="Douillard F.P."/>
            <person name="Paul Ross R."/>
            <person name="Yang R."/>
            <person name="Briner A.E."/>
            <person name="Felis G.E."/>
            <person name="de Vos W.M."/>
            <person name="Barrangou R."/>
            <person name="Klaenhammer T.R."/>
            <person name="Caufield P.W."/>
            <person name="Cui Y."/>
            <person name="Zhang H."/>
            <person name="O'Toole P.W."/>
        </authorList>
    </citation>
    <scope>NUCLEOTIDE SEQUENCE [LARGE SCALE GENOMIC DNA]</scope>
    <source>
        <strain evidence="1 2">DSM 22467</strain>
    </source>
</reference>
<evidence type="ECO:0000313" key="1">
    <source>
        <dbReference type="EMBL" id="KRO01167.1"/>
    </source>
</evidence>
<dbReference type="OrthoDB" id="2321746at2"/>
<dbReference type="PATRIC" id="fig|616990.3.peg.563"/>
<dbReference type="Proteomes" id="UP000051906">
    <property type="component" value="Unassembled WGS sequence"/>
</dbReference>
<protein>
    <submittedName>
        <fullName evidence="1">Uncharacterized protein</fullName>
    </submittedName>
</protein>
<dbReference type="EMBL" id="JQCA01000119">
    <property type="protein sequence ID" value="KRO01167.1"/>
    <property type="molecule type" value="Genomic_DNA"/>
</dbReference>
<organism evidence="1 2">
    <name type="scientific">Levilactobacillus paucivorans</name>
    <dbReference type="NCBI Taxonomy" id="616990"/>
    <lineage>
        <taxon>Bacteria</taxon>
        <taxon>Bacillati</taxon>
        <taxon>Bacillota</taxon>
        <taxon>Bacilli</taxon>
        <taxon>Lactobacillales</taxon>
        <taxon>Lactobacillaceae</taxon>
        <taxon>Levilactobacillus</taxon>
    </lineage>
</organism>
<comment type="caution">
    <text evidence="1">The sequence shown here is derived from an EMBL/GenBank/DDBJ whole genome shotgun (WGS) entry which is preliminary data.</text>
</comment>
<dbReference type="STRING" id="616990.IV54_GL000525"/>
<sequence length="290" mass="32285">MKRAVFLVTDCHDLKQATFASRLSGALRTAERVDLLVATPAMETVWEIRAELNRLATRDSLVAQANLVTLADVFAKDAGRVLSAKERLAVDLSECEERVFVDHSQQVKRYLRAGQLVAELRQLDDETPMVLRQYDYDQLVQTVTYGLNGAVVAVARIQAGVAQTRYLLNQQGEAVLRLTRQVRTGQHVLSLQPMSGMAAALPPDEHVALENAFAQRQASVTAADQTVLLPATDVTYSGVVYANYQRLTTTEDLYRVVLNRVLTPDFQLFSPLAINDRLSPLLPNQLIFNY</sequence>